<dbReference type="PANTHER" id="PTHR44329:SF288">
    <property type="entry name" value="MITOGEN-ACTIVATED PROTEIN KINASE KINASE KINASE 20"/>
    <property type="match status" value="1"/>
</dbReference>
<protein>
    <submittedName>
        <fullName evidence="8">Kinase-like protein</fullName>
    </submittedName>
</protein>
<organism evidence="8">
    <name type="scientific">Dissoconium aciculare CBS 342.82</name>
    <dbReference type="NCBI Taxonomy" id="1314786"/>
    <lineage>
        <taxon>Eukaryota</taxon>
        <taxon>Fungi</taxon>
        <taxon>Dikarya</taxon>
        <taxon>Ascomycota</taxon>
        <taxon>Pezizomycotina</taxon>
        <taxon>Dothideomycetes</taxon>
        <taxon>Dothideomycetidae</taxon>
        <taxon>Mycosphaerellales</taxon>
        <taxon>Dissoconiaceae</taxon>
        <taxon>Dissoconium</taxon>
    </lineage>
</organism>
<evidence type="ECO:0000256" key="4">
    <source>
        <dbReference type="ARBA" id="ARBA00022840"/>
    </source>
</evidence>
<keyword evidence="4" id="KW-0067">ATP-binding</keyword>
<dbReference type="InterPro" id="IPR011009">
    <property type="entry name" value="Kinase-like_dom_sf"/>
</dbReference>
<dbReference type="GO" id="GO:0004674">
    <property type="term" value="F:protein serine/threonine kinase activity"/>
    <property type="evidence" value="ECO:0007669"/>
    <property type="project" value="TreeGrafter"/>
</dbReference>
<dbReference type="InterPro" id="IPR001245">
    <property type="entry name" value="Ser-Thr/Tyr_kinase_cat_dom"/>
</dbReference>
<evidence type="ECO:0000256" key="1">
    <source>
        <dbReference type="ARBA" id="ARBA00022679"/>
    </source>
</evidence>
<dbReference type="InterPro" id="IPR000719">
    <property type="entry name" value="Prot_kinase_dom"/>
</dbReference>
<dbReference type="RefSeq" id="XP_033456446.1">
    <property type="nucleotide sequence ID" value="XM_033601839.1"/>
</dbReference>
<dbReference type="SUPFAM" id="SSF56112">
    <property type="entry name" value="Protein kinase-like (PK-like)"/>
    <property type="match status" value="1"/>
</dbReference>
<dbReference type="PANTHER" id="PTHR44329">
    <property type="entry name" value="SERINE/THREONINE-PROTEIN KINASE TNNI3K-RELATED"/>
    <property type="match status" value="1"/>
</dbReference>
<evidence type="ECO:0000313" key="8">
    <source>
        <dbReference type="RefSeq" id="XP_033456446.1"/>
    </source>
</evidence>
<feature type="compositionally biased region" description="Polar residues" evidence="5">
    <location>
        <begin position="15"/>
        <end position="33"/>
    </location>
</feature>
<dbReference type="AlphaFoldDB" id="A0A6J3LUE8"/>
<reference evidence="8" key="2">
    <citation type="submission" date="2020-04" db="EMBL/GenBank/DDBJ databases">
        <authorList>
            <consortium name="NCBI Genome Project"/>
        </authorList>
    </citation>
    <scope>NUCLEOTIDE SEQUENCE</scope>
    <source>
        <strain evidence="8">CBS 342.82</strain>
    </source>
</reference>
<reference evidence="8" key="1">
    <citation type="submission" date="2020-01" db="EMBL/GenBank/DDBJ databases">
        <authorList>
            <consortium name="DOE Joint Genome Institute"/>
            <person name="Haridas S."/>
            <person name="Albert R."/>
            <person name="Binder M."/>
            <person name="Bloem J."/>
            <person name="Labutti K."/>
            <person name="Salamov A."/>
            <person name="Andreopoulos B."/>
            <person name="Baker S.E."/>
            <person name="Barry K."/>
            <person name="Bills G."/>
            <person name="Bluhm B.H."/>
            <person name="Cannon C."/>
            <person name="Castanera R."/>
            <person name="Culley D.E."/>
            <person name="Daum C."/>
            <person name="Ezra D."/>
            <person name="Gonzalez J.B."/>
            <person name="Henrissat B."/>
            <person name="Kuo A."/>
            <person name="Liang C."/>
            <person name="Lipzen A."/>
            <person name="Lutzoni F."/>
            <person name="Magnuson J."/>
            <person name="Mondo S."/>
            <person name="Nolan M."/>
            <person name="Ohm R."/>
            <person name="Pangilinan J."/>
            <person name="Park H.-J."/>
            <person name="Ramirez L."/>
            <person name="Alfaro M."/>
            <person name="Sun H."/>
            <person name="Tritt A."/>
            <person name="Yoshinaga Y."/>
            <person name="Zwiers L.-H."/>
            <person name="Turgeon B.G."/>
            <person name="Goodwin S.B."/>
            <person name="Spatafora J.W."/>
            <person name="Crous P.W."/>
            <person name="Grigoriev I.V."/>
        </authorList>
    </citation>
    <scope>NUCLEOTIDE SEQUENCE</scope>
    <source>
        <strain evidence="8">CBS 342.82</strain>
    </source>
</reference>
<feature type="compositionally biased region" description="Basic and acidic residues" evidence="5">
    <location>
        <begin position="34"/>
        <end position="63"/>
    </location>
</feature>
<dbReference type="InterPro" id="IPR051681">
    <property type="entry name" value="Ser/Thr_Kinases-Pseudokinases"/>
</dbReference>
<dbReference type="Pfam" id="PF07714">
    <property type="entry name" value="PK_Tyr_Ser-Thr"/>
    <property type="match status" value="1"/>
</dbReference>
<gene>
    <name evidence="8" type="ORF">K489DRAFT_325590</name>
</gene>
<feature type="compositionally biased region" description="Low complexity" evidence="5">
    <location>
        <begin position="81"/>
        <end position="94"/>
    </location>
</feature>
<accession>A0A6J3LUE8</accession>
<evidence type="ECO:0000256" key="3">
    <source>
        <dbReference type="ARBA" id="ARBA00022777"/>
    </source>
</evidence>
<dbReference type="OrthoDB" id="635774at2759"/>
<feature type="domain" description="Protein kinase" evidence="6">
    <location>
        <begin position="282"/>
        <end position="519"/>
    </location>
</feature>
<reference evidence="8" key="3">
    <citation type="submission" date="2025-08" db="UniProtKB">
        <authorList>
            <consortium name="RefSeq"/>
        </authorList>
    </citation>
    <scope>IDENTIFICATION</scope>
    <source>
        <strain evidence="8">CBS 342.82</strain>
    </source>
</reference>
<keyword evidence="2" id="KW-0547">Nucleotide-binding</keyword>
<sequence>MPSTIDSEQLDDAENPTNRRPITSLPRAQTFQRQESEKREKLVQVEEPAHERRRPSVEKRDRATSLNALTPPVSPDQLNVSLPTSSILSESSPSALAQVCDPEENRSVSSSSRSRPQDLPTLQIPQMNSPGPPPLEANAEKPAYKEPEISVLYEEFQKRWLLNMSMNFRDRSCREKFFVTFAEKPNVWRRVTVSVDYRHAPLDSLEDQVNKLETQNDKSFRIFRAVHESLPQIHYFETVTNLRIETTPHDMQLHIHVREDANEVVEFPSTSMFRHIGCPRLCEASLEFDSHLAGFVYKVKSRNRFLIKKEIPGPDAIEEFLYEVNALDALRGSDNVIRMEGLVTDDRGECVKGLLLSYANQGALLDILWDHSRKTRIPWHRREKWAKQIVHGLSEIHEAGFVQGDFTLSNIVVDHTDTARIIDINRRGCPIGWEPPEFEELLRSGQRLNMAIGVKTDLFQLGMVLWALAEHTDEPENVPRPLREAMNAPPYFREIIRTCLSFRPQDRAGANILVDRFPE</sequence>
<name>A0A6J3LUE8_9PEZI</name>
<dbReference type="GeneID" id="54359639"/>
<keyword evidence="3" id="KW-0418">Kinase</keyword>
<evidence type="ECO:0000259" key="6">
    <source>
        <dbReference type="PROSITE" id="PS50011"/>
    </source>
</evidence>
<feature type="non-terminal residue" evidence="8">
    <location>
        <position position="519"/>
    </location>
</feature>
<dbReference type="GO" id="GO:0005524">
    <property type="term" value="F:ATP binding"/>
    <property type="evidence" value="ECO:0007669"/>
    <property type="project" value="UniProtKB-KW"/>
</dbReference>
<proteinExistence type="predicted"/>
<keyword evidence="7" id="KW-1185">Reference proteome</keyword>
<evidence type="ECO:0000256" key="2">
    <source>
        <dbReference type="ARBA" id="ARBA00022741"/>
    </source>
</evidence>
<dbReference type="Proteomes" id="UP000504637">
    <property type="component" value="Unplaced"/>
</dbReference>
<feature type="region of interest" description="Disordered" evidence="5">
    <location>
        <begin position="1"/>
        <end position="139"/>
    </location>
</feature>
<dbReference type="PROSITE" id="PS50011">
    <property type="entry name" value="PROTEIN_KINASE_DOM"/>
    <property type="match status" value="1"/>
</dbReference>
<evidence type="ECO:0000313" key="7">
    <source>
        <dbReference type="Proteomes" id="UP000504637"/>
    </source>
</evidence>
<evidence type="ECO:0000256" key="5">
    <source>
        <dbReference type="SAM" id="MobiDB-lite"/>
    </source>
</evidence>
<dbReference type="Gene3D" id="1.10.510.10">
    <property type="entry name" value="Transferase(Phosphotransferase) domain 1"/>
    <property type="match status" value="1"/>
</dbReference>
<keyword evidence="1" id="KW-0808">Transferase</keyword>